<dbReference type="PRINTS" id="PR00344">
    <property type="entry name" value="BCTRLSENSOR"/>
</dbReference>
<dbReference type="SUPFAM" id="SSF55874">
    <property type="entry name" value="ATPase domain of HSP90 chaperone/DNA topoisomerase II/histidine kinase"/>
    <property type="match status" value="1"/>
</dbReference>
<dbReference type="SMART" id="SM00388">
    <property type="entry name" value="HisKA"/>
    <property type="match status" value="1"/>
</dbReference>
<feature type="domain" description="Histidine kinase" evidence="14">
    <location>
        <begin position="247"/>
        <end position="457"/>
    </location>
</feature>
<keyword evidence="6" id="KW-0808">Transferase</keyword>
<comment type="caution">
    <text evidence="16">The sequence shown here is derived from an EMBL/GenBank/DDBJ whole genome shotgun (WGS) entry which is preliminary data.</text>
</comment>
<keyword evidence="9 16" id="KW-0418">Kinase</keyword>
<dbReference type="InterPro" id="IPR003660">
    <property type="entry name" value="HAMP_dom"/>
</dbReference>
<organism evidence="16 17">
    <name type="scientific">Pseudonocardia bannensis</name>
    <dbReference type="NCBI Taxonomy" id="630973"/>
    <lineage>
        <taxon>Bacteria</taxon>
        <taxon>Bacillati</taxon>
        <taxon>Actinomycetota</taxon>
        <taxon>Actinomycetes</taxon>
        <taxon>Pseudonocardiales</taxon>
        <taxon>Pseudonocardiaceae</taxon>
        <taxon>Pseudonocardia</taxon>
    </lineage>
</organism>
<evidence type="ECO:0000313" key="17">
    <source>
        <dbReference type="Proteomes" id="UP000586918"/>
    </source>
</evidence>
<dbReference type="CDD" id="cd00082">
    <property type="entry name" value="HisKA"/>
    <property type="match status" value="1"/>
</dbReference>
<keyword evidence="17" id="KW-1185">Reference proteome</keyword>
<keyword evidence="4" id="KW-1003">Cell membrane</keyword>
<dbReference type="InterPro" id="IPR003661">
    <property type="entry name" value="HisK_dim/P_dom"/>
</dbReference>
<dbReference type="SUPFAM" id="SSF158472">
    <property type="entry name" value="HAMP domain-like"/>
    <property type="match status" value="1"/>
</dbReference>
<evidence type="ECO:0000313" key="16">
    <source>
        <dbReference type="EMBL" id="NMH94960.1"/>
    </source>
</evidence>
<accession>A0A848DQ31</accession>
<dbReference type="Pfam" id="PF02518">
    <property type="entry name" value="HATPase_c"/>
    <property type="match status" value="1"/>
</dbReference>
<comment type="catalytic activity">
    <reaction evidence="1">
        <text>ATP + protein L-histidine = ADP + protein N-phospho-L-histidine.</text>
        <dbReference type="EC" id="2.7.13.3"/>
    </reaction>
</comment>
<dbReference type="EC" id="2.7.13.3" evidence="3"/>
<evidence type="ECO:0000256" key="12">
    <source>
        <dbReference type="ARBA" id="ARBA00023012"/>
    </source>
</evidence>
<dbReference type="Gene3D" id="6.10.340.10">
    <property type="match status" value="1"/>
</dbReference>
<evidence type="ECO:0000256" key="4">
    <source>
        <dbReference type="ARBA" id="ARBA00022475"/>
    </source>
</evidence>
<keyword evidence="11 13" id="KW-1133">Transmembrane helix</keyword>
<evidence type="ECO:0000256" key="5">
    <source>
        <dbReference type="ARBA" id="ARBA00022553"/>
    </source>
</evidence>
<keyword evidence="5" id="KW-0597">Phosphoprotein</keyword>
<feature type="transmembrane region" description="Helical" evidence="13">
    <location>
        <begin position="160"/>
        <end position="186"/>
    </location>
</feature>
<dbReference type="InterPro" id="IPR005467">
    <property type="entry name" value="His_kinase_dom"/>
</dbReference>
<dbReference type="PANTHER" id="PTHR44936">
    <property type="entry name" value="SENSOR PROTEIN CREC"/>
    <property type="match status" value="1"/>
</dbReference>
<dbReference type="Gene3D" id="3.30.565.10">
    <property type="entry name" value="Histidine kinase-like ATPase, C-terminal domain"/>
    <property type="match status" value="1"/>
</dbReference>
<dbReference type="InterPro" id="IPR036097">
    <property type="entry name" value="HisK_dim/P_sf"/>
</dbReference>
<gene>
    <name evidence="16" type="ORF">HF519_26015</name>
</gene>
<evidence type="ECO:0000259" key="14">
    <source>
        <dbReference type="PROSITE" id="PS50109"/>
    </source>
</evidence>
<comment type="subcellular location">
    <subcellularLocation>
        <location evidence="2">Cell membrane</location>
        <topology evidence="2">Multi-pass membrane protein</topology>
    </subcellularLocation>
</comment>
<keyword evidence="7 13" id="KW-0812">Transmembrane</keyword>
<dbReference type="EMBL" id="JAAXKZ010000144">
    <property type="protein sequence ID" value="NMH94960.1"/>
    <property type="molecule type" value="Genomic_DNA"/>
</dbReference>
<evidence type="ECO:0000256" key="7">
    <source>
        <dbReference type="ARBA" id="ARBA00022692"/>
    </source>
</evidence>
<dbReference type="Pfam" id="PF00512">
    <property type="entry name" value="HisKA"/>
    <property type="match status" value="1"/>
</dbReference>
<dbReference type="GO" id="GO:0005886">
    <property type="term" value="C:plasma membrane"/>
    <property type="evidence" value="ECO:0007669"/>
    <property type="project" value="UniProtKB-SubCell"/>
</dbReference>
<dbReference type="PROSITE" id="PS50885">
    <property type="entry name" value="HAMP"/>
    <property type="match status" value="1"/>
</dbReference>
<evidence type="ECO:0000256" key="10">
    <source>
        <dbReference type="ARBA" id="ARBA00022840"/>
    </source>
</evidence>
<dbReference type="AlphaFoldDB" id="A0A848DQ31"/>
<evidence type="ECO:0000256" key="11">
    <source>
        <dbReference type="ARBA" id="ARBA00022989"/>
    </source>
</evidence>
<keyword evidence="12" id="KW-0902">Two-component regulatory system</keyword>
<feature type="transmembrane region" description="Helical" evidence="13">
    <location>
        <begin position="12"/>
        <end position="37"/>
    </location>
</feature>
<dbReference type="Pfam" id="PF00672">
    <property type="entry name" value="HAMP"/>
    <property type="match status" value="1"/>
</dbReference>
<name>A0A848DQ31_9PSEU</name>
<sequence length="471" mass="50817">MEVVTVALSLRWRVAVAFGLASLVVTGLLGFATWNLASSYMLAQREQSATRQAAVNVRLVGESLRSGSDGLAELLTGLAGDPESTIALSRSDGWITVGRQVDPATLPHELIMLAEDGVPARQRIITDGVPVLAVALPVATTATTATYVELFPLLELDRTFRFLSAVLITGAAISALLGLGMGYWAARRALRPLVELTDAAGRVARGDLQARLPEQPDPDLAPLAATFNRTASALEQRVRRDARFASDVSHELRSPLTTMVNAVEVLHRRRTDMPTAARQAVDLLSADVGRFQRMVVDLLEISRTDQDVDDRALEAVDVADLVRNIAASRPEHPPTEVHAQPALVLADRRRLDRVVTNLLDNGERHGGGVLRLAVLRRSGRVRLEIDDAGPGVPPELREQVFERFARGQRAGDRGDSTGSGLGLALVAQHIDRHGGAVWVEERPGGGARFVVELPELQESPEEGLTGQLSSR</sequence>
<dbReference type="SMART" id="SM00304">
    <property type="entry name" value="HAMP"/>
    <property type="match status" value="1"/>
</dbReference>
<evidence type="ECO:0000256" key="1">
    <source>
        <dbReference type="ARBA" id="ARBA00000085"/>
    </source>
</evidence>
<keyword evidence="10" id="KW-0067">ATP-binding</keyword>
<keyword evidence="8" id="KW-0547">Nucleotide-binding</keyword>
<feature type="domain" description="HAMP" evidence="15">
    <location>
        <begin position="187"/>
        <end position="239"/>
    </location>
</feature>
<reference evidence="16 17" key="1">
    <citation type="submission" date="2020-04" db="EMBL/GenBank/DDBJ databases">
        <authorList>
            <person name="Klaysubun C."/>
            <person name="Duangmal K."/>
            <person name="Lipun K."/>
        </authorList>
    </citation>
    <scope>NUCLEOTIDE SEQUENCE [LARGE SCALE GENOMIC DNA]</scope>
    <source>
        <strain evidence="16 17">DSM 45300</strain>
    </source>
</reference>
<dbReference type="Gene3D" id="1.10.287.130">
    <property type="match status" value="1"/>
</dbReference>
<dbReference type="PROSITE" id="PS50109">
    <property type="entry name" value="HIS_KIN"/>
    <property type="match status" value="1"/>
</dbReference>
<evidence type="ECO:0000256" key="13">
    <source>
        <dbReference type="SAM" id="Phobius"/>
    </source>
</evidence>
<dbReference type="InterPro" id="IPR004358">
    <property type="entry name" value="Sig_transdc_His_kin-like_C"/>
</dbReference>
<evidence type="ECO:0000256" key="2">
    <source>
        <dbReference type="ARBA" id="ARBA00004651"/>
    </source>
</evidence>
<evidence type="ECO:0000256" key="3">
    <source>
        <dbReference type="ARBA" id="ARBA00012438"/>
    </source>
</evidence>
<dbReference type="Proteomes" id="UP000586918">
    <property type="component" value="Unassembled WGS sequence"/>
</dbReference>
<dbReference type="SUPFAM" id="SSF47384">
    <property type="entry name" value="Homodimeric domain of signal transducing histidine kinase"/>
    <property type="match status" value="1"/>
</dbReference>
<proteinExistence type="predicted"/>
<dbReference type="InterPro" id="IPR050980">
    <property type="entry name" value="2C_sensor_his_kinase"/>
</dbReference>
<dbReference type="SMART" id="SM00387">
    <property type="entry name" value="HATPase_c"/>
    <property type="match status" value="1"/>
</dbReference>
<evidence type="ECO:0000256" key="9">
    <source>
        <dbReference type="ARBA" id="ARBA00022777"/>
    </source>
</evidence>
<dbReference type="PANTHER" id="PTHR44936:SF10">
    <property type="entry name" value="SENSOR PROTEIN RSTB"/>
    <property type="match status" value="1"/>
</dbReference>
<evidence type="ECO:0000256" key="6">
    <source>
        <dbReference type="ARBA" id="ARBA00022679"/>
    </source>
</evidence>
<protein>
    <recommendedName>
        <fullName evidence="3">histidine kinase</fullName>
        <ecNumber evidence="3">2.7.13.3</ecNumber>
    </recommendedName>
</protein>
<evidence type="ECO:0000256" key="8">
    <source>
        <dbReference type="ARBA" id="ARBA00022741"/>
    </source>
</evidence>
<dbReference type="InterPro" id="IPR003594">
    <property type="entry name" value="HATPase_dom"/>
</dbReference>
<evidence type="ECO:0000259" key="15">
    <source>
        <dbReference type="PROSITE" id="PS50885"/>
    </source>
</evidence>
<keyword evidence="13" id="KW-0472">Membrane</keyword>
<dbReference type="GO" id="GO:0000155">
    <property type="term" value="F:phosphorelay sensor kinase activity"/>
    <property type="evidence" value="ECO:0007669"/>
    <property type="project" value="InterPro"/>
</dbReference>
<dbReference type="CDD" id="cd00075">
    <property type="entry name" value="HATPase"/>
    <property type="match status" value="1"/>
</dbReference>
<dbReference type="CDD" id="cd06225">
    <property type="entry name" value="HAMP"/>
    <property type="match status" value="1"/>
</dbReference>
<dbReference type="GO" id="GO:0005524">
    <property type="term" value="F:ATP binding"/>
    <property type="evidence" value="ECO:0007669"/>
    <property type="project" value="UniProtKB-KW"/>
</dbReference>
<dbReference type="InterPro" id="IPR036890">
    <property type="entry name" value="HATPase_C_sf"/>
</dbReference>